<dbReference type="AlphaFoldDB" id="X0WZL6"/>
<comment type="caution">
    <text evidence="1">The sequence shown here is derived from an EMBL/GenBank/DDBJ whole genome shotgun (WGS) entry which is preliminary data.</text>
</comment>
<protein>
    <submittedName>
        <fullName evidence="1">Uncharacterized protein</fullName>
    </submittedName>
</protein>
<gene>
    <name evidence="1" type="ORF">S01H1_69674</name>
</gene>
<sequence>EDKPINTIPAMLVQAADAISASRPGARREVLEKYLERVKKMEEIACSFEGVSKAYAIWAGRELRVMVEPKDINDKEAEELSLEIITEIEKKKKDKELSYPGQIKVTVIREIRSVGYTK</sequence>
<evidence type="ECO:0000313" key="1">
    <source>
        <dbReference type="EMBL" id="GAG28637.1"/>
    </source>
</evidence>
<accession>X0WZL6</accession>
<feature type="non-terminal residue" evidence="1">
    <location>
        <position position="1"/>
    </location>
</feature>
<organism evidence="1">
    <name type="scientific">marine sediment metagenome</name>
    <dbReference type="NCBI Taxonomy" id="412755"/>
    <lineage>
        <taxon>unclassified sequences</taxon>
        <taxon>metagenomes</taxon>
        <taxon>ecological metagenomes</taxon>
    </lineage>
</organism>
<name>X0WZL6_9ZZZZ</name>
<proteinExistence type="predicted"/>
<reference evidence="1" key="1">
    <citation type="journal article" date="2014" name="Front. Microbiol.">
        <title>High frequency of phylogenetically diverse reductive dehalogenase-homologous genes in deep subseafloor sedimentary metagenomes.</title>
        <authorList>
            <person name="Kawai M."/>
            <person name="Futagami T."/>
            <person name="Toyoda A."/>
            <person name="Takaki Y."/>
            <person name="Nishi S."/>
            <person name="Hori S."/>
            <person name="Arai W."/>
            <person name="Tsubouchi T."/>
            <person name="Morono Y."/>
            <person name="Uchiyama I."/>
            <person name="Ito T."/>
            <person name="Fujiyama A."/>
            <person name="Inagaki F."/>
            <person name="Takami H."/>
        </authorList>
    </citation>
    <scope>NUCLEOTIDE SEQUENCE</scope>
    <source>
        <strain evidence="1">Expedition CK06-06</strain>
    </source>
</reference>
<dbReference type="EMBL" id="BARS01046273">
    <property type="protein sequence ID" value="GAG28637.1"/>
    <property type="molecule type" value="Genomic_DNA"/>
</dbReference>